<dbReference type="AlphaFoldDB" id="A0A914A712"/>
<feature type="compositionally biased region" description="Basic and acidic residues" evidence="4">
    <location>
        <begin position="488"/>
        <end position="501"/>
    </location>
</feature>
<reference evidence="6" key="1">
    <citation type="submission" date="2022-11" db="UniProtKB">
        <authorList>
            <consortium name="EnsemblMetazoa"/>
        </authorList>
    </citation>
    <scope>IDENTIFICATION</scope>
</reference>
<feature type="compositionally biased region" description="Polar residues" evidence="4">
    <location>
        <begin position="115"/>
        <end position="133"/>
    </location>
</feature>
<dbReference type="PROSITE" id="PS51460">
    <property type="entry name" value="GAR"/>
    <property type="match status" value="1"/>
</dbReference>
<feature type="compositionally biased region" description="Polar residues" evidence="4">
    <location>
        <begin position="650"/>
        <end position="663"/>
    </location>
</feature>
<evidence type="ECO:0000259" key="5">
    <source>
        <dbReference type="PROSITE" id="PS51460"/>
    </source>
</evidence>
<feature type="region of interest" description="Disordered" evidence="4">
    <location>
        <begin position="233"/>
        <end position="522"/>
    </location>
</feature>
<feature type="compositionally biased region" description="Basic and acidic residues" evidence="4">
    <location>
        <begin position="684"/>
        <end position="698"/>
    </location>
</feature>
<evidence type="ECO:0000256" key="3">
    <source>
        <dbReference type="ARBA" id="ARBA00023212"/>
    </source>
</evidence>
<keyword evidence="7" id="KW-1185">Reference proteome</keyword>
<name>A0A914A712_PATMI</name>
<dbReference type="GeneID" id="119730403"/>
<dbReference type="GO" id="GO:0008017">
    <property type="term" value="F:microtubule binding"/>
    <property type="evidence" value="ECO:0007669"/>
    <property type="project" value="InterPro"/>
</dbReference>
<dbReference type="EnsemblMetazoa" id="XM_038203278.1">
    <property type="protein sequence ID" value="XP_038059206.1"/>
    <property type="gene ID" value="LOC119730403"/>
</dbReference>
<evidence type="ECO:0000313" key="6">
    <source>
        <dbReference type="EnsemblMetazoa" id="XP_038059206.1"/>
    </source>
</evidence>
<feature type="compositionally biased region" description="Polar residues" evidence="4">
    <location>
        <begin position="444"/>
        <end position="455"/>
    </location>
</feature>
<evidence type="ECO:0000313" key="7">
    <source>
        <dbReference type="Proteomes" id="UP000887568"/>
    </source>
</evidence>
<feature type="compositionally biased region" description="Low complexity" evidence="4">
    <location>
        <begin position="550"/>
        <end position="568"/>
    </location>
</feature>
<feature type="compositionally biased region" description="Polar residues" evidence="4">
    <location>
        <begin position="60"/>
        <end position="69"/>
    </location>
</feature>
<dbReference type="SUPFAM" id="SSF143575">
    <property type="entry name" value="GAS2 domain-like"/>
    <property type="match status" value="1"/>
</dbReference>
<feature type="compositionally biased region" description="Polar residues" evidence="4">
    <location>
        <begin position="185"/>
        <end position="203"/>
    </location>
</feature>
<dbReference type="InterPro" id="IPR003108">
    <property type="entry name" value="GAR_dom"/>
</dbReference>
<evidence type="ECO:0000256" key="4">
    <source>
        <dbReference type="SAM" id="MobiDB-lite"/>
    </source>
</evidence>
<sequence>MVREAEGKYRIGEQLTLIFVRILRNHVMVRIGGGWDTLEHYLDKHDPCKCKLHRSGGRSRANSFGSNYRRSPKRRVSVEGPKLHIRNQSVESLDDCESRSVRSPSPRMKREDSNETLASLDSNHSAELLNSHSPVRGRPGGLVRNSPARSSLQAEKRPSQLPRRLSQVGTGTEEFLRKRREEVGTDSQSRQGNLARSAPTSPTRHARPLSCTPIDLNESNVQSDVYRRLALAGGRESGSATQTRRHRSSSVNLTNTPRSRETSQDRGIPISPTMRRKHRSGSLNVSASRSDTKRLADRRDNSVIMISRDTGGRHRLNSTSSCDSSDLRSLEGSSLRSPTDSEKSATECVTRRLKEQERTRSLSVDRSAARAKTPAFERGSRLRASTGVGEGRATRSQIPAFERGSRLRASTGVSEGANSRTQSPAFERGSKLRSTTGGMGSNVRPRSTTAIPSRSTKPEDSQEAAVQNVPKRQPKESPLQRSGSLRNPRTDRRLFNDRDQEAGFTRNSARRRTFMGKETKKAELNAENLAKYLQNYQSRVAPRETRSETRSNASSRASSRASSPGTSRLRPRIPVPSHLKAEPKTPIRKDCLENAQPSRIPMPVQHKRLLSAEGGAAASSRSHSLPDLIANMMDWCQRTINIDNCDTRSFTSAGSMSPTPSLRTDQDSGYEDNPQKGSPLGPDEPYHLRRAERARSIAEGDEEPPLLAEGATGRGTSAK</sequence>
<keyword evidence="2" id="KW-0963">Cytoplasm</keyword>
<dbReference type="Proteomes" id="UP000887568">
    <property type="component" value="Unplaced"/>
</dbReference>
<dbReference type="SMART" id="SM00243">
    <property type="entry name" value="GAS2"/>
    <property type="match status" value="1"/>
</dbReference>
<dbReference type="InterPro" id="IPR036534">
    <property type="entry name" value="GAR_dom_sf"/>
</dbReference>
<dbReference type="GO" id="GO:0005884">
    <property type="term" value="C:actin filament"/>
    <property type="evidence" value="ECO:0007669"/>
    <property type="project" value="TreeGrafter"/>
</dbReference>
<dbReference type="RefSeq" id="XP_038059206.1">
    <property type="nucleotide sequence ID" value="XM_038203278.1"/>
</dbReference>
<evidence type="ECO:0000256" key="2">
    <source>
        <dbReference type="ARBA" id="ARBA00022490"/>
    </source>
</evidence>
<feature type="compositionally biased region" description="Polar residues" evidence="4">
    <location>
        <begin position="411"/>
        <end position="424"/>
    </location>
</feature>
<feature type="region of interest" description="Disordered" evidence="4">
    <location>
        <begin position="650"/>
        <end position="719"/>
    </location>
</feature>
<dbReference type="GO" id="GO:0051015">
    <property type="term" value="F:actin filament binding"/>
    <property type="evidence" value="ECO:0007669"/>
    <property type="project" value="TreeGrafter"/>
</dbReference>
<dbReference type="GO" id="GO:0051764">
    <property type="term" value="P:actin crosslink formation"/>
    <property type="evidence" value="ECO:0007669"/>
    <property type="project" value="TreeGrafter"/>
</dbReference>
<protein>
    <recommendedName>
        <fullName evidence="5">GAR domain-containing protein</fullName>
    </recommendedName>
</protein>
<accession>A0A914A712</accession>
<feature type="domain" description="GAR" evidence="5">
    <location>
        <begin position="1"/>
        <end position="49"/>
    </location>
</feature>
<feature type="compositionally biased region" description="Basic and acidic residues" evidence="4">
    <location>
        <begin position="174"/>
        <end position="183"/>
    </location>
</feature>
<feature type="region of interest" description="Disordered" evidence="4">
    <location>
        <begin position="52"/>
        <end position="216"/>
    </location>
</feature>
<keyword evidence="3" id="KW-0206">Cytoskeleton</keyword>
<proteinExistence type="predicted"/>
<feature type="compositionally biased region" description="Basic and acidic residues" evidence="4">
    <location>
        <begin position="339"/>
        <end position="360"/>
    </location>
</feature>
<feature type="compositionally biased region" description="Basic and acidic residues" evidence="4">
    <location>
        <begin position="290"/>
        <end position="301"/>
    </location>
</feature>
<feature type="region of interest" description="Disordered" evidence="4">
    <location>
        <begin position="536"/>
        <end position="589"/>
    </location>
</feature>
<organism evidence="6 7">
    <name type="scientific">Patiria miniata</name>
    <name type="common">Bat star</name>
    <name type="synonym">Asterina miniata</name>
    <dbReference type="NCBI Taxonomy" id="46514"/>
    <lineage>
        <taxon>Eukaryota</taxon>
        <taxon>Metazoa</taxon>
        <taxon>Echinodermata</taxon>
        <taxon>Eleutherozoa</taxon>
        <taxon>Asterozoa</taxon>
        <taxon>Asteroidea</taxon>
        <taxon>Valvatacea</taxon>
        <taxon>Valvatida</taxon>
        <taxon>Asterinidae</taxon>
        <taxon>Patiria</taxon>
    </lineage>
</organism>
<dbReference type="OrthoDB" id="2250192at2759"/>
<dbReference type="Gene3D" id="3.30.920.20">
    <property type="entry name" value="Gas2-like domain"/>
    <property type="match status" value="1"/>
</dbReference>
<comment type="subcellular location">
    <subcellularLocation>
        <location evidence="1">Cytoplasm</location>
        <location evidence="1">Cytoskeleton</location>
    </subcellularLocation>
</comment>
<dbReference type="GO" id="GO:0008093">
    <property type="term" value="F:cytoskeletal anchor activity"/>
    <property type="evidence" value="ECO:0007669"/>
    <property type="project" value="TreeGrafter"/>
</dbReference>
<dbReference type="Pfam" id="PF02187">
    <property type="entry name" value="GAS2"/>
    <property type="match status" value="1"/>
</dbReference>
<evidence type="ECO:0000256" key="1">
    <source>
        <dbReference type="ARBA" id="ARBA00004245"/>
    </source>
</evidence>
<dbReference type="OMA" id="CQRTINI"/>
<feature type="compositionally biased region" description="Basic and acidic residues" evidence="4">
    <location>
        <begin position="579"/>
        <end position="589"/>
    </location>
</feature>
<dbReference type="PANTHER" id="PTHR46756">
    <property type="entry name" value="TRANSGELIN"/>
    <property type="match status" value="1"/>
</dbReference>
<dbReference type="PANTHER" id="PTHR46756:SF18">
    <property type="entry name" value="GAS2-LIKE PROTEIN PICKLED EGGS"/>
    <property type="match status" value="1"/>
</dbReference>